<dbReference type="Gene3D" id="2.60.40.1120">
    <property type="entry name" value="Carboxypeptidase-like, regulatory domain"/>
    <property type="match status" value="1"/>
</dbReference>
<dbReference type="InterPro" id="IPR008969">
    <property type="entry name" value="CarboxyPept-like_regulatory"/>
</dbReference>
<dbReference type="SUPFAM" id="SSF49464">
    <property type="entry name" value="Carboxypeptidase regulatory domain-like"/>
    <property type="match status" value="1"/>
</dbReference>
<evidence type="ECO:0000256" key="2">
    <source>
        <dbReference type="ARBA" id="ARBA00022448"/>
    </source>
</evidence>
<organism evidence="11 12">
    <name type="scientific">Parabacteroides faecalis</name>
    <dbReference type="NCBI Taxonomy" id="2924040"/>
    <lineage>
        <taxon>Bacteria</taxon>
        <taxon>Pseudomonadati</taxon>
        <taxon>Bacteroidota</taxon>
        <taxon>Bacteroidia</taxon>
        <taxon>Bacteroidales</taxon>
        <taxon>Tannerellaceae</taxon>
        <taxon>Parabacteroides</taxon>
    </lineage>
</organism>
<protein>
    <submittedName>
        <fullName evidence="11">SusC/RagA family TonB-linked outer membrane protein</fullName>
    </submittedName>
</protein>
<dbReference type="PANTHER" id="PTHR30069">
    <property type="entry name" value="TONB-DEPENDENT OUTER MEMBRANE RECEPTOR"/>
    <property type="match status" value="1"/>
</dbReference>
<keyword evidence="3 8" id="KW-1134">Transmembrane beta strand</keyword>
<sequence>MPRRTKSISLLLVATALSLTGNIYAEIAPVKPGIDFSQQDGKVTGTVVDSFGPVTGASVIVKGTTNGNITDLDGKFTLEGLKNGDVIQISYIGYATQEIPYTGQPSISVTLAEDSEQLEEVVVTALGMKRSEKSLGYAMTELKGDELNTNLINPVSALQGKVAGVEISGSDGGMFGSTKIQIRGASTLGKNNQPIYVVDGVILDNGIKEGNPDWDSNPNDYGNELKNLNPDDFESVSVLKGAAATALYGSRGLNGAVVITTKSGKSGQGLGINFSQTLGIDAITQTPAFQNEFGNGTIAGSVGYGDKDANGNYYVYDNLNQYPTNAAGQFSLLNDQGLSWGPAFDGRDVEYYDGSIVPYQAVENNFRKAFNKGFNSNTNIAVSGGNEKTTFYTSLSYKHASGTTPNNTFDRLSLLAKATHQLTSKVRLEASMSFANSTPRNSPINMGENFASGVWSRSYDPSTARDKYKGTHGGQASTSYGDQWGNMPGLSTWWSIYENDYRQKETSVRPTIKINADLTDWLKFNVEGNYNYYYTRFENKQLGSGYANEGGYYGISQTTKEQTNLNANFMFNKTWGDWTLNGFLRGEYYENFQQAQAMNTNGGLIVPGQYFINNSKQTPTYSAKIEGRKKMMSVAFQVGGSWKDQIFLDVTGRNDWSSALVYADGHGTYSYFYPSVNGSWLLTSTFRDQLPEWISFAKIRGSWAQVGNDTSPYIINSAYSINTSTLNGTNYYGLSVPSTMYDQNLKPERKNAWEIGLDWRFLNNRIGLDATYYKENTKDQIMEIAVPSISGISKQLINAGNIQNQGVELALNTTPFENNDWTWDLNFTWTKNINKVIELHENVADYISLQGDVTYGNYRIGSVAKVGSAYGTLMTDSYLKIDESSGMPMLVWTDSQRRSHLLRNEAEIVEIGSMVPDFLGSVNTSLRYKNWSLSVALDMRFGGYVASYNSRYGTAYGFMEESLKGMPGHGGITWTSAFDGKTYNDGVIPNGIIPAGTQITQPDGSIYTVTSGGVSDAGQSYQELFDAGKIEPTHASAWTYRNNAWTMAGRNYGVVNDSWVHKLNYIALRDISLSYRLPSSAYEKIKAKHCVLTFNAHNLGYLLNSLPNNINPESVSGTAAAEFRIRSLTGVTSSFTFTVNVGF</sequence>
<gene>
    <name evidence="11" type="ORF">MUN53_13340</name>
</gene>
<dbReference type="Pfam" id="PF13715">
    <property type="entry name" value="CarbopepD_reg_2"/>
    <property type="match status" value="1"/>
</dbReference>
<dbReference type="Gene3D" id="2.170.130.10">
    <property type="entry name" value="TonB-dependent receptor, plug domain"/>
    <property type="match status" value="1"/>
</dbReference>
<dbReference type="NCBIfam" id="TIGR04057">
    <property type="entry name" value="SusC_RagA_signa"/>
    <property type="match status" value="1"/>
</dbReference>
<dbReference type="Gene3D" id="2.40.170.20">
    <property type="entry name" value="TonB-dependent receptor, beta-barrel domain"/>
    <property type="match status" value="1"/>
</dbReference>
<evidence type="ECO:0000256" key="5">
    <source>
        <dbReference type="ARBA" id="ARBA00022729"/>
    </source>
</evidence>
<evidence type="ECO:0000256" key="3">
    <source>
        <dbReference type="ARBA" id="ARBA00022452"/>
    </source>
</evidence>
<dbReference type="PANTHER" id="PTHR30069:SF29">
    <property type="entry name" value="HEMOGLOBIN AND HEMOGLOBIN-HAPTOGLOBIN-BINDING PROTEIN 1-RELATED"/>
    <property type="match status" value="1"/>
</dbReference>
<name>A0ABT0C3S0_9BACT</name>
<dbReference type="RefSeq" id="WP_243325981.1">
    <property type="nucleotide sequence ID" value="NZ_JAKZMM010000037.1"/>
</dbReference>
<feature type="signal peptide" evidence="9">
    <location>
        <begin position="1"/>
        <end position="25"/>
    </location>
</feature>
<dbReference type="InterPro" id="IPR023996">
    <property type="entry name" value="TonB-dep_OMP_SusC/RagA"/>
</dbReference>
<dbReference type="InterPro" id="IPR037066">
    <property type="entry name" value="Plug_dom_sf"/>
</dbReference>
<keyword evidence="12" id="KW-1185">Reference proteome</keyword>
<keyword evidence="5 9" id="KW-0732">Signal</keyword>
<dbReference type="Proteomes" id="UP001165444">
    <property type="component" value="Unassembled WGS sequence"/>
</dbReference>
<comment type="caution">
    <text evidence="11">The sequence shown here is derived from an EMBL/GenBank/DDBJ whole genome shotgun (WGS) entry which is preliminary data.</text>
</comment>
<evidence type="ECO:0000313" key="12">
    <source>
        <dbReference type="Proteomes" id="UP001165444"/>
    </source>
</evidence>
<keyword evidence="2 8" id="KW-0813">Transport</keyword>
<dbReference type="Pfam" id="PF07715">
    <property type="entry name" value="Plug"/>
    <property type="match status" value="1"/>
</dbReference>
<reference evidence="11 12" key="1">
    <citation type="submission" date="2022-03" db="EMBL/GenBank/DDBJ databases">
        <title>Parabacteroides sp. nov. isolated from swine feces.</title>
        <authorList>
            <person name="Bak J.E."/>
        </authorList>
    </citation>
    <scope>NUCLEOTIDE SEQUENCE [LARGE SCALE GENOMIC DNA]</scope>
    <source>
        <strain evidence="11 12">AGMB00274</strain>
    </source>
</reference>
<evidence type="ECO:0000256" key="9">
    <source>
        <dbReference type="SAM" id="SignalP"/>
    </source>
</evidence>
<dbReference type="NCBIfam" id="TIGR04056">
    <property type="entry name" value="OMP_RagA_SusC"/>
    <property type="match status" value="1"/>
</dbReference>
<dbReference type="EMBL" id="JAKZMM010000037">
    <property type="protein sequence ID" value="MCJ2381580.1"/>
    <property type="molecule type" value="Genomic_DNA"/>
</dbReference>
<evidence type="ECO:0000256" key="1">
    <source>
        <dbReference type="ARBA" id="ARBA00004571"/>
    </source>
</evidence>
<accession>A0ABT0C3S0</accession>
<comment type="similarity">
    <text evidence="8">Belongs to the TonB-dependent receptor family.</text>
</comment>
<dbReference type="InterPro" id="IPR039426">
    <property type="entry name" value="TonB-dep_rcpt-like"/>
</dbReference>
<keyword evidence="7 8" id="KW-0998">Cell outer membrane</keyword>
<evidence type="ECO:0000256" key="8">
    <source>
        <dbReference type="PROSITE-ProRule" id="PRU01360"/>
    </source>
</evidence>
<dbReference type="InterPro" id="IPR023997">
    <property type="entry name" value="TonB-dep_OMP_SusC/RagA_CS"/>
</dbReference>
<dbReference type="PROSITE" id="PS52016">
    <property type="entry name" value="TONB_DEPENDENT_REC_3"/>
    <property type="match status" value="1"/>
</dbReference>
<feature type="domain" description="TonB-dependent receptor plug" evidence="10">
    <location>
        <begin position="137"/>
        <end position="256"/>
    </location>
</feature>
<evidence type="ECO:0000313" key="11">
    <source>
        <dbReference type="EMBL" id="MCJ2381580.1"/>
    </source>
</evidence>
<evidence type="ECO:0000256" key="4">
    <source>
        <dbReference type="ARBA" id="ARBA00022692"/>
    </source>
</evidence>
<evidence type="ECO:0000259" key="10">
    <source>
        <dbReference type="Pfam" id="PF07715"/>
    </source>
</evidence>
<evidence type="ECO:0000256" key="7">
    <source>
        <dbReference type="ARBA" id="ARBA00023237"/>
    </source>
</evidence>
<dbReference type="InterPro" id="IPR012910">
    <property type="entry name" value="Plug_dom"/>
</dbReference>
<proteinExistence type="inferred from homology"/>
<keyword evidence="4 8" id="KW-0812">Transmembrane</keyword>
<keyword evidence="6 8" id="KW-0472">Membrane</keyword>
<dbReference type="InterPro" id="IPR036942">
    <property type="entry name" value="Beta-barrel_TonB_sf"/>
</dbReference>
<feature type="chain" id="PRO_5045682588" evidence="9">
    <location>
        <begin position="26"/>
        <end position="1143"/>
    </location>
</feature>
<comment type="subcellular location">
    <subcellularLocation>
        <location evidence="1 8">Cell outer membrane</location>
        <topology evidence="1 8">Multi-pass membrane protein</topology>
    </subcellularLocation>
</comment>
<evidence type="ECO:0000256" key="6">
    <source>
        <dbReference type="ARBA" id="ARBA00023136"/>
    </source>
</evidence>
<dbReference type="SUPFAM" id="SSF56935">
    <property type="entry name" value="Porins"/>
    <property type="match status" value="1"/>
</dbReference>